<evidence type="ECO:0000256" key="9">
    <source>
        <dbReference type="SAM" id="Phobius"/>
    </source>
</evidence>
<dbReference type="InterPro" id="IPR000425">
    <property type="entry name" value="MIP"/>
</dbReference>
<keyword evidence="4" id="KW-1003">Cell membrane</keyword>
<evidence type="ECO:0000256" key="4">
    <source>
        <dbReference type="ARBA" id="ARBA00022475"/>
    </source>
</evidence>
<evidence type="ECO:0000256" key="1">
    <source>
        <dbReference type="ARBA" id="ARBA00004651"/>
    </source>
</evidence>
<sequence>MIHRANSLPSGTALRKQQRYVMSIKLSCCGSLMKSMASIGCFDLWRALLAEFVGTLLLVLLACGSGVHSGADQPAFFNGIVGIALTAGLTVATVVWCVGDVSGAHINPAVTVSMVMTGRIQLLKAVLYVLVQCAGAISGAACLDAVTPASLNSSLSANTLGADVTAGQAFIVEAVVTFLLLLTVCAALDTGRTLGGSAPLAIGIAVIIGHLFATIFVSGYWGLQILPLCERLIAGANSMGDYEMFLNAMLIQIN</sequence>
<proteinExistence type="inferred from homology"/>
<evidence type="ECO:0000313" key="11">
    <source>
        <dbReference type="RefSeq" id="XP_014677619.1"/>
    </source>
</evidence>
<dbReference type="Proteomes" id="UP000695022">
    <property type="component" value="Unplaced"/>
</dbReference>
<evidence type="ECO:0000256" key="3">
    <source>
        <dbReference type="ARBA" id="ARBA00022448"/>
    </source>
</evidence>
<keyword evidence="10" id="KW-1185">Reference proteome</keyword>
<organism evidence="10 11">
    <name type="scientific">Priapulus caudatus</name>
    <name type="common">Priapulid worm</name>
    <dbReference type="NCBI Taxonomy" id="37621"/>
    <lineage>
        <taxon>Eukaryota</taxon>
        <taxon>Metazoa</taxon>
        <taxon>Ecdysozoa</taxon>
        <taxon>Scalidophora</taxon>
        <taxon>Priapulida</taxon>
        <taxon>Priapulimorpha</taxon>
        <taxon>Priapulimorphida</taxon>
        <taxon>Priapulidae</taxon>
        <taxon>Priapulus</taxon>
    </lineage>
</organism>
<keyword evidence="7 9" id="KW-0472">Membrane</keyword>
<feature type="transmembrane region" description="Helical" evidence="9">
    <location>
        <begin position="44"/>
        <end position="67"/>
    </location>
</feature>
<dbReference type="GeneID" id="106817466"/>
<dbReference type="InterPro" id="IPR034294">
    <property type="entry name" value="Aquaporin_transptr"/>
</dbReference>
<evidence type="ECO:0000256" key="5">
    <source>
        <dbReference type="ARBA" id="ARBA00022692"/>
    </source>
</evidence>
<evidence type="ECO:0000313" key="10">
    <source>
        <dbReference type="Proteomes" id="UP000695022"/>
    </source>
</evidence>
<dbReference type="PANTHER" id="PTHR19139:SF199">
    <property type="entry name" value="MIP17260P"/>
    <property type="match status" value="1"/>
</dbReference>
<dbReference type="Gene3D" id="1.20.1080.10">
    <property type="entry name" value="Glycerol uptake facilitator protein"/>
    <property type="match status" value="1"/>
</dbReference>
<dbReference type="InterPro" id="IPR022357">
    <property type="entry name" value="MIP_CS"/>
</dbReference>
<keyword evidence="3 8" id="KW-0813">Transport</keyword>
<evidence type="ECO:0000256" key="7">
    <source>
        <dbReference type="ARBA" id="ARBA00023136"/>
    </source>
</evidence>
<evidence type="ECO:0000256" key="6">
    <source>
        <dbReference type="ARBA" id="ARBA00022989"/>
    </source>
</evidence>
<evidence type="ECO:0000256" key="8">
    <source>
        <dbReference type="RuleBase" id="RU000477"/>
    </source>
</evidence>
<dbReference type="Pfam" id="PF00230">
    <property type="entry name" value="MIP"/>
    <property type="match status" value="1"/>
</dbReference>
<keyword evidence="6 9" id="KW-1133">Transmembrane helix</keyword>
<protein>
    <submittedName>
        <fullName evidence="11">Aquaporin-4-like</fullName>
    </submittedName>
</protein>
<evidence type="ECO:0000256" key="2">
    <source>
        <dbReference type="ARBA" id="ARBA00006175"/>
    </source>
</evidence>
<accession>A0ABM1EZJ8</accession>
<dbReference type="SUPFAM" id="SSF81338">
    <property type="entry name" value="Aquaporin-like"/>
    <property type="match status" value="1"/>
</dbReference>
<feature type="transmembrane region" description="Helical" evidence="9">
    <location>
        <begin position="200"/>
        <end position="223"/>
    </location>
</feature>
<comment type="subcellular location">
    <subcellularLocation>
        <location evidence="1">Cell membrane</location>
        <topology evidence="1">Multi-pass membrane protein</topology>
    </subcellularLocation>
</comment>
<keyword evidence="5 8" id="KW-0812">Transmembrane</keyword>
<dbReference type="InterPro" id="IPR023271">
    <property type="entry name" value="Aquaporin-like"/>
</dbReference>
<feature type="transmembrane region" description="Helical" evidence="9">
    <location>
        <begin position="79"/>
        <end position="104"/>
    </location>
</feature>
<gene>
    <name evidence="11" type="primary">LOC106817466</name>
</gene>
<feature type="transmembrane region" description="Helical" evidence="9">
    <location>
        <begin position="125"/>
        <end position="146"/>
    </location>
</feature>
<name>A0ABM1EZJ8_PRICU</name>
<dbReference type="PROSITE" id="PS00221">
    <property type="entry name" value="MIP"/>
    <property type="match status" value="1"/>
</dbReference>
<dbReference type="RefSeq" id="XP_014677619.1">
    <property type="nucleotide sequence ID" value="XM_014822133.1"/>
</dbReference>
<comment type="similarity">
    <text evidence="2 8">Belongs to the MIP/aquaporin (TC 1.A.8) family.</text>
</comment>
<dbReference type="PRINTS" id="PR00783">
    <property type="entry name" value="MINTRINSICP"/>
</dbReference>
<reference evidence="11" key="1">
    <citation type="submission" date="2025-08" db="UniProtKB">
        <authorList>
            <consortium name="RefSeq"/>
        </authorList>
    </citation>
    <scope>IDENTIFICATION</scope>
</reference>
<feature type="transmembrane region" description="Helical" evidence="9">
    <location>
        <begin position="166"/>
        <end position="188"/>
    </location>
</feature>
<dbReference type="PANTHER" id="PTHR19139">
    <property type="entry name" value="AQUAPORIN TRANSPORTER"/>
    <property type="match status" value="1"/>
</dbReference>